<dbReference type="KEGG" id="hsn:DV733_11070"/>
<evidence type="ECO:0000313" key="3">
    <source>
        <dbReference type="Proteomes" id="UP000296706"/>
    </source>
</evidence>
<feature type="region of interest" description="Disordered" evidence="1">
    <location>
        <begin position="103"/>
        <end position="122"/>
    </location>
</feature>
<evidence type="ECO:0000256" key="1">
    <source>
        <dbReference type="SAM" id="MobiDB-lite"/>
    </source>
</evidence>
<gene>
    <name evidence="2" type="ORF">DV733_11070</name>
</gene>
<protein>
    <submittedName>
        <fullName evidence="2">Uncharacterized protein</fullName>
    </submittedName>
</protein>
<dbReference type="AlphaFoldDB" id="A0A4D6HCE2"/>
<dbReference type="GeneID" id="39848412"/>
<name>A0A4D6HCE2_9EURY</name>
<dbReference type="EMBL" id="CP031310">
    <property type="protein sequence ID" value="QCC51744.1"/>
    <property type="molecule type" value="Genomic_DNA"/>
</dbReference>
<accession>A0A4D6HCE2</accession>
<dbReference type="RefSeq" id="WP_049994642.1">
    <property type="nucleotide sequence ID" value="NZ_CP031310.1"/>
</dbReference>
<keyword evidence="3" id="KW-1185">Reference proteome</keyword>
<sequence>MTDAEDLTEDEQLDSNALSQAMAVASTYKILGQLTDSSGVGVLGQNDAESGTPIGVQGSVPNASGGYGLYTDDDVGVFGDIRTVGSLNVVVNSDTVAQIRRNQSSGAAGQVRFGHSENQAFS</sequence>
<dbReference type="Proteomes" id="UP000296706">
    <property type="component" value="Chromosome"/>
</dbReference>
<organism evidence="2 3">
    <name type="scientific">Halapricum salinum</name>
    <dbReference type="NCBI Taxonomy" id="1457250"/>
    <lineage>
        <taxon>Archaea</taxon>
        <taxon>Methanobacteriati</taxon>
        <taxon>Methanobacteriota</taxon>
        <taxon>Stenosarchaea group</taxon>
        <taxon>Halobacteria</taxon>
        <taxon>Halobacteriales</taxon>
        <taxon>Haloarculaceae</taxon>
        <taxon>Halapricum</taxon>
    </lineage>
</organism>
<dbReference type="STRING" id="1457250.GCA_000755225_00677"/>
<proteinExistence type="predicted"/>
<evidence type="ECO:0000313" key="2">
    <source>
        <dbReference type="EMBL" id="QCC51744.1"/>
    </source>
</evidence>
<reference evidence="2 3" key="1">
    <citation type="journal article" date="2019" name="Nat. Commun.">
        <title>A new type of DNA phosphorothioation-based antiviral system in archaea.</title>
        <authorList>
            <person name="Xiong L."/>
            <person name="Liu S."/>
            <person name="Chen S."/>
            <person name="Xiao Y."/>
            <person name="Zhu B."/>
            <person name="Gao Y."/>
            <person name="Zhang Y."/>
            <person name="Chen B."/>
            <person name="Luo J."/>
            <person name="Deng Z."/>
            <person name="Chen X."/>
            <person name="Wang L."/>
            <person name="Chen S."/>
        </authorList>
    </citation>
    <scope>NUCLEOTIDE SEQUENCE [LARGE SCALE GENOMIC DNA]</scope>
    <source>
        <strain evidence="2 3">CBA1105</strain>
    </source>
</reference>